<proteinExistence type="predicted"/>
<evidence type="ECO:0000313" key="1">
    <source>
        <dbReference type="EMBL" id="MFC4232783.1"/>
    </source>
</evidence>
<evidence type="ECO:0000313" key="2">
    <source>
        <dbReference type="Proteomes" id="UP001595906"/>
    </source>
</evidence>
<comment type="caution">
    <text evidence="1">The sequence shown here is derived from an EMBL/GenBank/DDBJ whole genome shotgun (WGS) entry which is preliminary data.</text>
</comment>
<dbReference type="InterPro" id="IPR022385">
    <property type="entry name" value="Rhs_assc_core"/>
</dbReference>
<organism evidence="1 2">
    <name type="scientific">Parasediminibacterium paludis</name>
    <dbReference type="NCBI Taxonomy" id="908966"/>
    <lineage>
        <taxon>Bacteria</taxon>
        <taxon>Pseudomonadati</taxon>
        <taxon>Bacteroidota</taxon>
        <taxon>Chitinophagia</taxon>
        <taxon>Chitinophagales</taxon>
        <taxon>Chitinophagaceae</taxon>
        <taxon>Parasediminibacterium</taxon>
    </lineage>
</organism>
<reference evidence="2" key="1">
    <citation type="journal article" date="2019" name="Int. J. Syst. Evol. Microbiol.">
        <title>The Global Catalogue of Microorganisms (GCM) 10K type strain sequencing project: providing services to taxonomists for standard genome sequencing and annotation.</title>
        <authorList>
            <consortium name="The Broad Institute Genomics Platform"/>
            <consortium name="The Broad Institute Genome Sequencing Center for Infectious Disease"/>
            <person name="Wu L."/>
            <person name="Ma J."/>
        </authorList>
    </citation>
    <scope>NUCLEOTIDE SEQUENCE [LARGE SCALE GENOMIC DNA]</scope>
    <source>
        <strain evidence="2">CECT 8010</strain>
    </source>
</reference>
<dbReference type="RefSeq" id="WP_379014773.1">
    <property type="nucleotide sequence ID" value="NZ_JBHSDC010000027.1"/>
</dbReference>
<accession>A0ABV8PXF4</accession>
<gene>
    <name evidence="1" type="ORF">ACFOW1_12855</name>
</gene>
<dbReference type="NCBIfam" id="TIGR03696">
    <property type="entry name" value="Rhs_assc_core"/>
    <property type="match status" value="1"/>
</dbReference>
<dbReference type="Proteomes" id="UP001595906">
    <property type="component" value="Unassembled WGS sequence"/>
</dbReference>
<dbReference type="EMBL" id="JBHSDC010000027">
    <property type="protein sequence ID" value="MFC4232783.1"/>
    <property type="molecule type" value="Genomic_DNA"/>
</dbReference>
<keyword evidence="2" id="KW-1185">Reference proteome</keyword>
<sequence length="490" mass="52568">MYRLNGATGDKSGLGVALKVMTGDVIDIYAKSFWHSNGSSPNNSYSLTSALTSFIGTFAGTSAVAGSAVHGATATALANSSGQTYTGLNSWLGSVPNPTSSTVPKAYINRILFDEQFRPISSSSGYDLVNTSPDAVKSHHSVVTVPKGGYLYVYCSNESNIDVFFDNLQLIDTRGPLLETDNYYPFGLTMAGISSKAAGKLENRYKFNDGTALNTDLGIDSYETYFRGYDAQIGRFKQIDIFADAYDFITPYQFGFNNPIFFNDPSGAVTNDEFNDILNNLTNTQYGGSWSANGGINTYQSDAQAFEAGSSYLNQFNGWGSNGRANSFDDAKDRYYQNGGTDPGVRDLLNPIIVTGKIRNGKWISTNVNYTKIAGFLDGDYSAQDLLNIGVAFVGAQLSAMEGMLRNERALAYEANIPNGLSRPLTKAIANLDGAIGKFGKYSKTLGVVGAGLTVLSLTHKFFTGGITKKDAFDGLVSGILLVATITILL</sequence>
<protein>
    <submittedName>
        <fullName evidence="1">RHS repeat-associated core domain-containing protein</fullName>
    </submittedName>
</protein>
<dbReference type="Gene3D" id="2.180.10.10">
    <property type="entry name" value="RHS repeat-associated core"/>
    <property type="match status" value="1"/>
</dbReference>
<name>A0ABV8PXF4_9BACT</name>